<comment type="subcellular location">
    <subcellularLocation>
        <location evidence="9">Cytoplasm</location>
    </subcellularLocation>
</comment>
<dbReference type="Proteomes" id="UP000186895">
    <property type="component" value="Unassembled WGS sequence"/>
</dbReference>
<evidence type="ECO:0000256" key="2">
    <source>
        <dbReference type="ARBA" id="ARBA00022571"/>
    </source>
</evidence>
<evidence type="ECO:0000256" key="1">
    <source>
        <dbReference type="ARBA" id="ARBA00004828"/>
    </source>
</evidence>
<dbReference type="InterPro" id="IPR004662">
    <property type="entry name" value="AcgluKinase_fam"/>
</dbReference>
<keyword evidence="7 9" id="KW-0067">ATP-binding</keyword>
<evidence type="ECO:0000256" key="3">
    <source>
        <dbReference type="ARBA" id="ARBA00022605"/>
    </source>
</evidence>
<feature type="binding site" evidence="9">
    <location>
        <position position="195"/>
    </location>
    <ligand>
        <name>substrate</name>
    </ligand>
</feature>
<dbReference type="UniPathway" id="UPA00068">
    <property type="reaction ID" value="UER00107"/>
</dbReference>
<evidence type="ECO:0000313" key="11">
    <source>
        <dbReference type="EMBL" id="SIQ45571.1"/>
    </source>
</evidence>
<dbReference type="GO" id="GO:0005737">
    <property type="term" value="C:cytoplasm"/>
    <property type="evidence" value="ECO:0007669"/>
    <property type="project" value="UniProtKB-SubCell"/>
</dbReference>
<comment type="similarity">
    <text evidence="9">Belongs to the acetylglutamate kinase family. ArgB subfamily.</text>
</comment>
<dbReference type="SUPFAM" id="SSF53633">
    <property type="entry name" value="Carbamate kinase-like"/>
    <property type="match status" value="1"/>
</dbReference>
<dbReference type="NCBIfam" id="TIGR00761">
    <property type="entry name" value="argB"/>
    <property type="match status" value="1"/>
</dbReference>
<dbReference type="PANTHER" id="PTHR23342">
    <property type="entry name" value="N-ACETYLGLUTAMATE SYNTHASE"/>
    <property type="match status" value="1"/>
</dbReference>
<name>A0A1N6SWY3_9GAMM</name>
<sequence>MPLSRTQAMSTADVLSVAMPYIQRFVGKTVVIKYGGNAMIDEKLKASFARDIVMMKLIGINPIVVHGGGPQIGSLLEQLKIESHFINGMRVTDSKTMDVVEMVLGGMVNKEIVGLINTAGGKAIGLTGKDGELLRARKLKVKHKTPEMEAPEIIDIGHVGEVESVNVQVLDMLVHSDFIPVIAPIGVGEDGHAYNINADLVAGKVAEVLKAEKLMLLTNIAGLLDKEGQVLTGLTTEQVDALIADGTIYGGMLPKIDCALGAVKSGVRSAHIIDGRVEHACMLEIFTDEGVGTLISNDDIGVDASA</sequence>
<protein>
    <recommendedName>
        <fullName evidence="9">Acetylglutamate kinase</fullName>
        <ecNumber evidence="9">2.7.2.8</ecNumber>
    </recommendedName>
    <alternativeName>
        <fullName evidence="9">N-acetyl-L-glutamate 5-phosphotransferase</fullName>
    </alternativeName>
    <alternativeName>
        <fullName evidence="9">NAG kinase</fullName>
        <shortName evidence="9">NAGK</shortName>
    </alternativeName>
</protein>
<dbReference type="HAMAP" id="MF_00082">
    <property type="entry name" value="ArgB"/>
    <property type="match status" value="1"/>
</dbReference>
<proteinExistence type="inferred from homology"/>
<dbReference type="eggNOG" id="COG0548">
    <property type="taxonomic scope" value="Bacteria"/>
</dbReference>
<keyword evidence="9" id="KW-0963">Cytoplasm</keyword>
<dbReference type="InterPro" id="IPR037528">
    <property type="entry name" value="ArgB"/>
</dbReference>
<comment type="catalytic activity">
    <reaction evidence="8 9">
        <text>N-acetyl-L-glutamate + ATP = N-acetyl-L-glutamyl 5-phosphate + ADP</text>
        <dbReference type="Rhea" id="RHEA:14629"/>
        <dbReference type="ChEBI" id="CHEBI:30616"/>
        <dbReference type="ChEBI" id="CHEBI:44337"/>
        <dbReference type="ChEBI" id="CHEBI:57936"/>
        <dbReference type="ChEBI" id="CHEBI:456216"/>
        <dbReference type="EC" id="2.7.2.8"/>
    </reaction>
</comment>
<keyword evidence="6 9" id="KW-0418">Kinase</keyword>
<feature type="binding site" evidence="9">
    <location>
        <begin position="68"/>
        <end position="69"/>
    </location>
    <ligand>
        <name>substrate</name>
    </ligand>
</feature>
<feature type="binding site" evidence="9">
    <location>
        <position position="90"/>
    </location>
    <ligand>
        <name>substrate</name>
    </ligand>
</feature>
<organism evidence="11 12">
    <name type="scientific">Marinobacterium stanieri</name>
    <dbReference type="NCBI Taxonomy" id="49186"/>
    <lineage>
        <taxon>Bacteria</taxon>
        <taxon>Pseudomonadati</taxon>
        <taxon>Pseudomonadota</taxon>
        <taxon>Gammaproteobacteria</taxon>
        <taxon>Oceanospirillales</taxon>
        <taxon>Oceanospirillaceae</taxon>
        <taxon>Marinobacterium</taxon>
    </lineage>
</organism>
<keyword evidence="3 9" id="KW-0028">Amino-acid biosynthesis</keyword>
<feature type="site" description="Transition state stabilizer" evidence="9">
    <location>
        <position position="255"/>
    </location>
</feature>
<dbReference type="RefSeq" id="WP_076462932.1">
    <property type="nucleotide sequence ID" value="NZ_FTMN01000005.1"/>
</dbReference>
<reference evidence="11 12" key="1">
    <citation type="submission" date="2017-01" db="EMBL/GenBank/DDBJ databases">
        <authorList>
            <person name="Mah S.A."/>
            <person name="Swanson W.J."/>
            <person name="Moy G.W."/>
            <person name="Vacquier V.D."/>
        </authorList>
    </citation>
    <scope>NUCLEOTIDE SEQUENCE [LARGE SCALE GENOMIC DNA]</scope>
    <source>
        <strain evidence="11 12">DSM 7027</strain>
    </source>
</reference>
<dbReference type="CDD" id="cd04250">
    <property type="entry name" value="AAK_NAGK-C"/>
    <property type="match status" value="1"/>
</dbReference>
<keyword evidence="5 9" id="KW-0547">Nucleotide-binding</keyword>
<evidence type="ECO:0000259" key="10">
    <source>
        <dbReference type="Pfam" id="PF00696"/>
    </source>
</evidence>
<comment type="function">
    <text evidence="9">Catalyzes the ATP-dependent phosphorylation of N-acetyl-L-glutamate.</text>
</comment>
<feature type="site" description="Transition state stabilizer" evidence="9">
    <location>
        <position position="33"/>
    </location>
</feature>
<evidence type="ECO:0000256" key="5">
    <source>
        <dbReference type="ARBA" id="ARBA00022741"/>
    </source>
</evidence>
<evidence type="ECO:0000256" key="6">
    <source>
        <dbReference type="ARBA" id="ARBA00022777"/>
    </source>
</evidence>
<dbReference type="Pfam" id="PF00696">
    <property type="entry name" value="AA_kinase"/>
    <property type="match status" value="1"/>
</dbReference>
<accession>A0A1N6SWY3</accession>
<dbReference type="InterPro" id="IPR041727">
    <property type="entry name" value="NAGK-C"/>
</dbReference>
<dbReference type="InterPro" id="IPR036393">
    <property type="entry name" value="AceGlu_kinase-like_sf"/>
</dbReference>
<dbReference type="PRINTS" id="PR00474">
    <property type="entry name" value="GLU5KINASE"/>
</dbReference>
<dbReference type="EC" id="2.7.2.8" evidence="9"/>
<evidence type="ECO:0000256" key="7">
    <source>
        <dbReference type="ARBA" id="ARBA00022840"/>
    </source>
</evidence>
<dbReference type="Gene3D" id="3.40.1160.10">
    <property type="entry name" value="Acetylglutamate kinase-like"/>
    <property type="match status" value="1"/>
</dbReference>
<dbReference type="AlphaFoldDB" id="A0A1N6SWY3"/>
<feature type="domain" description="Aspartate/glutamate/uridylate kinase" evidence="10">
    <location>
        <begin position="28"/>
        <end position="274"/>
    </location>
</feature>
<dbReference type="EMBL" id="FTMN01000005">
    <property type="protein sequence ID" value="SIQ45571.1"/>
    <property type="molecule type" value="Genomic_DNA"/>
</dbReference>
<keyword evidence="2 9" id="KW-0055">Arginine biosynthesis</keyword>
<dbReference type="InterPro" id="IPR001048">
    <property type="entry name" value="Asp/Glu/Uridylate_kinase"/>
</dbReference>
<evidence type="ECO:0000256" key="4">
    <source>
        <dbReference type="ARBA" id="ARBA00022679"/>
    </source>
</evidence>
<dbReference type="PIRSF" id="PIRSF000728">
    <property type="entry name" value="NAGK"/>
    <property type="match status" value="1"/>
</dbReference>
<evidence type="ECO:0000256" key="8">
    <source>
        <dbReference type="ARBA" id="ARBA00048141"/>
    </source>
</evidence>
<evidence type="ECO:0000313" key="12">
    <source>
        <dbReference type="Proteomes" id="UP000186895"/>
    </source>
</evidence>
<evidence type="ECO:0000256" key="9">
    <source>
        <dbReference type="HAMAP-Rule" id="MF_00082"/>
    </source>
</evidence>
<dbReference type="InterPro" id="IPR001057">
    <property type="entry name" value="Glu/AcGlu_kinase"/>
</dbReference>
<dbReference type="GO" id="GO:0042450">
    <property type="term" value="P:L-arginine biosynthetic process via ornithine"/>
    <property type="evidence" value="ECO:0007669"/>
    <property type="project" value="UniProtKB-UniRule"/>
</dbReference>
<dbReference type="GO" id="GO:0003991">
    <property type="term" value="F:acetylglutamate kinase activity"/>
    <property type="evidence" value="ECO:0007669"/>
    <property type="project" value="UniProtKB-UniRule"/>
</dbReference>
<keyword evidence="12" id="KW-1185">Reference proteome</keyword>
<keyword evidence="4 9" id="KW-0808">Transferase</keyword>
<dbReference type="STRING" id="49186.SAMN05421647_10510"/>
<dbReference type="PANTHER" id="PTHR23342:SF0">
    <property type="entry name" value="N-ACETYLGLUTAMATE SYNTHASE, MITOCHONDRIAL"/>
    <property type="match status" value="1"/>
</dbReference>
<dbReference type="GO" id="GO:0005524">
    <property type="term" value="F:ATP binding"/>
    <property type="evidence" value="ECO:0007669"/>
    <property type="project" value="UniProtKB-UniRule"/>
</dbReference>
<comment type="pathway">
    <text evidence="1 9">Amino-acid biosynthesis; L-arginine biosynthesis; N(2)-acetyl-L-ornithine from L-glutamate: step 2/4.</text>
</comment>
<dbReference type="FunFam" id="3.40.1160.10:FF:000004">
    <property type="entry name" value="Acetylglutamate kinase"/>
    <property type="match status" value="1"/>
</dbReference>
<gene>
    <name evidence="9" type="primary">argB</name>
    <name evidence="11" type="ORF">SAMN05421647_10510</name>
</gene>